<dbReference type="EMBL" id="BCWF01000020">
    <property type="protein sequence ID" value="GAT25498.1"/>
    <property type="molecule type" value="Genomic_DNA"/>
</dbReference>
<organism evidence="1 2">
    <name type="scientific">Aspergillus kawachii</name>
    <name type="common">White koji mold</name>
    <name type="synonym">Aspergillus awamori var. kawachi</name>
    <dbReference type="NCBI Taxonomy" id="1069201"/>
    <lineage>
        <taxon>Eukaryota</taxon>
        <taxon>Fungi</taxon>
        <taxon>Dikarya</taxon>
        <taxon>Ascomycota</taxon>
        <taxon>Pezizomycotina</taxon>
        <taxon>Eurotiomycetes</taxon>
        <taxon>Eurotiomycetidae</taxon>
        <taxon>Eurotiales</taxon>
        <taxon>Aspergillaceae</taxon>
        <taxon>Aspergillus</taxon>
        <taxon>Aspergillus subgen. Circumdati</taxon>
    </lineage>
</organism>
<proteinExistence type="predicted"/>
<sequence length="215" mass="23578">MKQIGQSPSTGFLFPSLFSSAWACSRLMGEPFGTDDVERYLGRIIDFRDTMSDNEHAVRNKLAFYRVQTRSTTYRWDSARAALSRYVLGGWVRNLLARRSGVGSSYDAGARALLLAGLGVSPVKSITSTVSLDEPVVADRRDFFDDALGVTFCSVAFRFLDDAGVLATALERVARASVGVEAFACCWREGVVRVTPILNPEAILGHELDKGRKEA</sequence>
<name>A0A146FIB6_ASPKA</name>
<reference evidence="1 2" key="1">
    <citation type="journal article" date="2016" name="DNA Res.">
        <title>Genome sequence of Aspergillus luchuensis NBRC 4314.</title>
        <authorList>
            <person name="Yamada O."/>
            <person name="Machida M."/>
            <person name="Hosoyama A."/>
            <person name="Goto M."/>
            <person name="Takahashi T."/>
            <person name="Futagami T."/>
            <person name="Yamagata Y."/>
            <person name="Takeuchi M."/>
            <person name="Kobayashi T."/>
            <person name="Koike H."/>
            <person name="Abe K."/>
            <person name="Asai K."/>
            <person name="Arita M."/>
            <person name="Fujita N."/>
            <person name="Fukuda K."/>
            <person name="Higa K."/>
            <person name="Horikawa H."/>
            <person name="Ishikawa T."/>
            <person name="Jinno K."/>
            <person name="Kato Y."/>
            <person name="Kirimura K."/>
            <person name="Mizutani O."/>
            <person name="Nakasone K."/>
            <person name="Sano M."/>
            <person name="Shiraishi Y."/>
            <person name="Tsukahara M."/>
            <person name="Gomi K."/>
        </authorList>
    </citation>
    <scope>NUCLEOTIDE SEQUENCE [LARGE SCALE GENOMIC DNA]</scope>
    <source>
        <strain evidence="1 2">RIB 2604</strain>
    </source>
</reference>
<dbReference type="Proteomes" id="UP000075230">
    <property type="component" value="Unassembled WGS sequence"/>
</dbReference>
<comment type="caution">
    <text evidence="1">The sequence shown here is derived from an EMBL/GenBank/DDBJ whole genome shotgun (WGS) entry which is preliminary data.</text>
</comment>
<evidence type="ECO:0000313" key="1">
    <source>
        <dbReference type="EMBL" id="GAT25498.1"/>
    </source>
</evidence>
<gene>
    <name evidence="1" type="ORF">RIB2604_02000750</name>
</gene>
<reference evidence="2" key="2">
    <citation type="submission" date="2016-02" db="EMBL/GenBank/DDBJ databases">
        <title>Genome sequencing of Aspergillus luchuensis NBRC 4314.</title>
        <authorList>
            <person name="Yamada O."/>
        </authorList>
    </citation>
    <scope>NUCLEOTIDE SEQUENCE [LARGE SCALE GENOMIC DNA]</scope>
    <source>
        <strain evidence="2">RIB 2604</strain>
    </source>
</reference>
<protein>
    <submittedName>
        <fullName evidence="1">Nonribosomal peptide synthase</fullName>
    </submittedName>
</protein>
<accession>A0A146FIB6</accession>
<evidence type="ECO:0000313" key="2">
    <source>
        <dbReference type="Proteomes" id="UP000075230"/>
    </source>
</evidence>
<dbReference type="AlphaFoldDB" id="A0A146FIB6"/>